<dbReference type="CDD" id="cd01367">
    <property type="entry name" value="KISc_KIF2_like"/>
    <property type="match status" value="1"/>
</dbReference>
<protein>
    <submittedName>
        <fullName evidence="17">Kinesin-like protein KIF2A</fullName>
    </submittedName>
</protein>
<comment type="similarity">
    <text evidence="13">Belongs to the TRAFAC class myosin-kinesin ATPase superfamily. Kinesin family. KIN-13 subfamily.</text>
</comment>
<dbReference type="GO" id="GO:0007019">
    <property type="term" value="P:microtubule depolymerization"/>
    <property type="evidence" value="ECO:0007669"/>
    <property type="project" value="TreeGrafter"/>
</dbReference>
<dbReference type="Proteomes" id="UP000887116">
    <property type="component" value="Unassembled WGS sequence"/>
</dbReference>
<keyword evidence="8 14" id="KW-0067">ATP-binding</keyword>
<dbReference type="EMBL" id="BMAO01031827">
    <property type="protein sequence ID" value="GFQ77892.1"/>
    <property type="molecule type" value="Genomic_DNA"/>
</dbReference>
<evidence type="ECO:0000256" key="9">
    <source>
        <dbReference type="ARBA" id="ARBA00023054"/>
    </source>
</evidence>
<dbReference type="GO" id="GO:0003777">
    <property type="term" value="F:microtubule motor activity"/>
    <property type="evidence" value="ECO:0007669"/>
    <property type="project" value="InterPro"/>
</dbReference>
<dbReference type="GO" id="GO:0051301">
    <property type="term" value="P:cell division"/>
    <property type="evidence" value="ECO:0007669"/>
    <property type="project" value="UniProtKB-KW"/>
</dbReference>
<dbReference type="AlphaFoldDB" id="A0A8X6FF33"/>
<feature type="binding site" evidence="14">
    <location>
        <begin position="333"/>
        <end position="340"/>
    </location>
    <ligand>
        <name>ATP</name>
        <dbReference type="ChEBI" id="CHEBI:30616"/>
    </ligand>
</feature>
<dbReference type="PROSITE" id="PS00411">
    <property type="entry name" value="KINESIN_MOTOR_1"/>
    <property type="match status" value="1"/>
</dbReference>
<evidence type="ECO:0000256" key="13">
    <source>
        <dbReference type="ARBA" id="ARBA00061030"/>
    </source>
</evidence>
<dbReference type="PANTHER" id="PTHR47971:SF8">
    <property type="entry name" value="KINESIN-LIKE PROTEIN"/>
    <property type="match status" value="1"/>
</dbReference>
<accession>A0A8X6FF33</accession>
<dbReference type="FunFam" id="3.40.850.10:FF:000012">
    <property type="entry name" value="Kinesin-like protein"/>
    <property type="match status" value="1"/>
</dbReference>
<name>A0A8X6FF33_TRICU</name>
<evidence type="ECO:0000313" key="17">
    <source>
        <dbReference type="EMBL" id="GFQ77892.1"/>
    </source>
</evidence>
<keyword evidence="5 14" id="KW-0547">Nucleotide-binding</keyword>
<dbReference type="InterPro" id="IPR027417">
    <property type="entry name" value="P-loop_NTPase"/>
</dbReference>
<keyword evidence="7" id="KW-0159">Chromosome partition</keyword>
<dbReference type="GO" id="GO:0000922">
    <property type="term" value="C:spindle pole"/>
    <property type="evidence" value="ECO:0007669"/>
    <property type="project" value="UniProtKB-SubCell"/>
</dbReference>
<sequence length="1033" mass="116808">MDGDVTNSLRIGQNVNIQRTDGRIHSAVISGINTVNRSLTVEWFESGETKGKEVEFSAVFNLNPDIFSNDTGKNTANTINSVRKVNRHTVFTPNKGNEVMRSDVKKLNKNNTGSSLPMRANHKKATQLENTHLEIKYPPPPNTANPPVNSGGPLQPIQKTAAAPTASQNAASRRCSNVVKEVDKIKKQREERRARQAEKKAEQQGLMNMDGNPNWEFMSMIKEYCSQLDYKPISITDPIHPLQICVAVRKRPMNKKESMRKEVDVITVPNKEHIVVHEPRNKVDLTKYLENQLFRFDYAFDENADNEIVYRFTARPLVQTLFEGGMATCFAYGQTGSGKTHTMAGDFITKSSQDCSKGIYALSTREVFGLLNSPQYRHEGLTVNCSFFEIYSGKVFDLLNNKSKLRVLEDGKQQVQIVGLREKEVHTVESVLDLIQHGNNVRTSGQTSANQHSSRSHAVFQIMLKKPNGRLHGKFSLIDLAGNERGADTSSANRQTRMEGAEINKSLLALKECIRALGRKGAHLPFRASKLTQVLKDSFIGENSRTCMIAMISPGMNSCEHSLNTLRYADRVKELGVENPELKSAGSEEQNDQNNDLALLCSSNEGELSADLYSFHEAISHVQELEEEVLDSHKAVIEASEKWFNRDNILLAMSNDVDYDVDSYAQQLEALIAEKIDVLSKLNERVSIFRQHLAEEEKIKLTYCPLKEIFTLGKKELFKIMSGYLNHFVEYVLNLFKKENPARKRSLTAQDSPPRRSNSVIENRKIKEEIAKHANKIVWAAGDGKQNKPKPCPVADSCCPSKPPLTPLTFNKFFGQGDAESRGSYDSDDRKRNDIKNIDHDCCLCHDGCSKDFQHFLTCQRPSNLREPSFGLRRSCSLDLRPPYLEDKSWTTGRKKCPMRPSTAPEDGIYEIYRTLEPLRDCAAYRKLIDPIHKQEPAVEVVGGRDMHRRMKDVYGEYNLCCSSVVEWPKRFLEVHEILEDDAQSGQAHRVITLEMIAEVNTLVLDNRRNHRGRDPSVTGYYRVHHSHHNAST</sequence>
<dbReference type="InterPro" id="IPR019821">
    <property type="entry name" value="Kinesin_motor_CS"/>
</dbReference>
<evidence type="ECO:0000256" key="15">
    <source>
        <dbReference type="SAM" id="Coils"/>
    </source>
</evidence>
<keyword evidence="2" id="KW-0963">Cytoplasm</keyword>
<dbReference type="SUPFAM" id="SSF52540">
    <property type="entry name" value="P-loop containing nucleoside triphosphate hydrolases"/>
    <property type="match status" value="1"/>
</dbReference>
<gene>
    <name evidence="17" type="primary">KIF2A</name>
    <name evidence="17" type="ORF">TNCT_547221</name>
</gene>
<keyword evidence="10 14" id="KW-0505">Motor protein</keyword>
<dbReference type="OrthoDB" id="3176171at2759"/>
<dbReference type="Gene3D" id="3.40.850.10">
    <property type="entry name" value="Kinesin motor domain"/>
    <property type="match status" value="1"/>
</dbReference>
<dbReference type="PRINTS" id="PR00380">
    <property type="entry name" value="KINESINHEAVY"/>
</dbReference>
<dbReference type="GO" id="GO:0005524">
    <property type="term" value="F:ATP binding"/>
    <property type="evidence" value="ECO:0007669"/>
    <property type="project" value="UniProtKB-UniRule"/>
</dbReference>
<keyword evidence="11" id="KW-0206">Cytoskeleton</keyword>
<evidence type="ECO:0000256" key="10">
    <source>
        <dbReference type="ARBA" id="ARBA00023175"/>
    </source>
</evidence>
<reference evidence="17" key="1">
    <citation type="submission" date="2020-07" db="EMBL/GenBank/DDBJ databases">
        <title>Multicomponent nature underlies the extraordinary mechanical properties of spider dragline silk.</title>
        <authorList>
            <person name="Kono N."/>
            <person name="Nakamura H."/>
            <person name="Mori M."/>
            <person name="Yoshida Y."/>
            <person name="Ohtoshi R."/>
            <person name="Malay A.D."/>
            <person name="Moran D.A.P."/>
            <person name="Tomita M."/>
            <person name="Numata K."/>
            <person name="Arakawa K."/>
        </authorList>
    </citation>
    <scope>NUCLEOTIDE SEQUENCE</scope>
</reference>
<feature type="coiled-coil region" evidence="15">
    <location>
        <begin position="180"/>
        <end position="207"/>
    </location>
</feature>
<evidence type="ECO:0000256" key="1">
    <source>
        <dbReference type="ARBA" id="ARBA00004647"/>
    </source>
</evidence>
<evidence type="ECO:0000256" key="12">
    <source>
        <dbReference type="ARBA" id="ARBA00023306"/>
    </source>
</evidence>
<dbReference type="InterPro" id="IPR027640">
    <property type="entry name" value="Kinesin-like_fam"/>
</dbReference>
<dbReference type="PANTHER" id="PTHR47971">
    <property type="entry name" value="KINESIN-RELATED PROTEIN 6"/>
    <property type="match status" value="1"/>
</dbReference>
<keyword evidence="12" id="KW-0131">Cell cycle</keyword>
<evidence type="ECO:0000256" key="14">
    <source>
        <dbReference type="PROSITE-ProRule" id="PRU00283"/>
    </source>
</evidence>
<evidence type="ECO:0000256" key="5">
    <source>
        <dbReference type="ARBA" id="ARBA00022741"/>
    </source>
</evidence>
<organism evidence="17 18">
    <name type="scientific">Trichonephila clavata</name>
    <name type="common">Joro spider</name>
    <name type="synonym">Nephila clavata</name>
    <dbReference type="NCBI Taxonomy" id="2740835"/>
    <lineage>
        <taxon>Eukaryota</taxon>
        <taxon>Metazoa</taxon>
        <taxon>Ecdysozoa</taxon>
        <taxon>Arthropoda</taxon>
        <taxon>Chelicerata</taxon>
        <taxon>Arachnida</taxon>
        <taxon>Araneae</taxon>
        <taxon>Araneomorphae</taxon>
        <taxon>Entelegynae</taxon>
        <taxon>Araneoidea</taxon>
        <taxon>Nephilidae</taxon>
        <taxon>Trichonephila</taxon>
    </lineage>
</organism>
<dbReference type="InterPro" id="IPR036961">
    <property type="entry name" value="Kinesin_motor_dom_sf"/>
</dbReference>
<dbReference type="SMART" id="SM00129">
    <property type="entry name" value="KISc"/>
    <property type="match status" value="1"/>
</dbReference>
<evidence type="ECO:0000256" key="4">
    <source>
        <dbReference type="ARBA" id="ARBA00022701"/>
    </source>
</evidence>
<evidence type="ECO:0000256" key="6">
    <source>
        <dbReference type="ARBA" id="ARBA00022776"/>
    </source>
</evidence>
<keyword evidence="6" id="KW-0498">Mitosis</keyword>
<comment type="caution">
    <text evidence="17">The sequence shown here is derived from an EMBL/GenBank/DDBJ whole genome shotgun (WGS) entry which is preliminary data.</text>
</comment>
<dbReference type="GO" id="GO:0007018">
    <property type="term" value="P:microtubule-based movement"/>
    <property type="evidence" value="ECO:0007669"/>
    <property type="project" value="InterPro"/>
</dbReference>
<keyword evidence="9 15" id="KW-0175">Coiled coil</keyword>
<evidence type="ECO:0000256" key="11">
    <source>
        <dbReference type="ARBA" id="ARBA00023212"/>
    </source>
</evidence>
<evidence type="ECO:0000256" key="3">
    <source>
        <dbReference type="ARBA" id="ARBA00022618"/>
    </source>
</evidence>
<dbReference type="GO" id="GO:0005828">
    <property type="term" value="C:kinetochore microtubule"/>
    <property type="evidence" value="ECO:0007669"/>
    <property type="project" value="UniProtKB-ARBA"/>
</dbReference>
<dbReference type="PROSITE" id="PS50067">
    <property type="entry name" value="KINESIN_MOTOR_2"/>
    <property type="match status" value="1"/>
</dbReference>
<evidence type="ECO:0000256" key="7">
    <source>
        <dbReference type="ARBA" id="ARBA00022829"/>
    </source>
</evidence>
<keyword evidence="4" id="KW-0493">Microtubule</keyword>
<evidence type="ECO:0000259" key="16">
    <source>
        <dbReference type="PROSITE" id="PS50067"/>
    </source>
</evidence>
<feature type="coiled-coil region" evidence="15">
    <location>
        <begin position="622"/>
        <end position="685"/>
    </location>
</feature>
<dbReference type="Pfam" id="PF22923">
    <property type="entry name" value="KIF2A-like_1st"/>
    <property type="match status" value="1"/>
</dbReference>
<dbReference type="InterPro" id="IPR001752">
    <property type="entry name" value="Kinesin_motor_dom"/>
</dbReference>
<keyword evidence="3" id="KW-0132">Cell division</keyword>
<dbReference type="InterPro" id="IPR054473">
    <property type="entry name" value="KIF2A-like_N"/>
</dbReference>
<feature type="domain" description="Kinesin motor" evidence="16">
    <location>
        <begin position="243"/>
        <end position="575"/>
    </location>
</feature>
<evidence type="ECO:0000256" key="2">
    <source>
        <dbReference type="ARBA" id="ARBA00022490"/>
    </source>
</evidence>
<dbReference type="Pfam" id="PF00225">
    <property type="entry name" value="Kinesin"/>
    <property type="match status" value="1"/>
</dbReference>
<dbReference type="GO" id="GO:0008017">
    <property type="term" value="F:microtubule binding"/>
    <property type="evidence" value="ECO:0007669"/>
    <property type="project" value="InterPro"/>
</dbReference>
<comment type="subcellular location">
    <subcellularLocation>
        <location evidence="1">Cytoplasm</location>
        <location evidence="1">Cytoskeleton</location>
        <location evidence="1">Spindle pole</location>
    </subcellularLocation>
</comment>
<keyword evidence="18" id="KW-1185">Reference proteome</keyword>
<evidence type="ECO:0000256" key="8">
    <source>
        <dbReference type="ARBA" id="ARBA00022840"/>
    </source>
</evidence>
<dbReference type="GO" id="GO:0007059">
    <property type="term" value="P:chromosome segregation"/>
    <property type="evidence" value="ECO:0007669"/>
    <property type="project" value="UniProtKB-KW"/>
</dbReference>
<proteinExistence type="inferred from homology"/>
<evidence type="ECO:0000313" key="18">
    <source>
        <dbReference type="Proteomes" id="UP000887116"/>
    </source>
</evidence>